<keyword evidence="1" id="KW-0863">Zinc-finger</keyword>
<feature type="region of interest" description="Disordered" evidence="2">
    <location>
        <begin position="475"/>
        <end position="521"/>
    </location>
</feature>
<dbReference type="Pfam" id="PF18479">
    <property type="entry name" value="PIN_11"/>
    <property type="match status" value="1"/>
</dbReference>
<gene>
    <name evidence="4" type="ORF">ACJMK2_041503</name>
</gene>
<dbReference type="InterPro" id="IPR013087">
    <property type="entry name" value="Znf_C2H2_type"/>
</dbReference>
<feature type="compositionally biased region" description="Polar residues" evidence="2">
    <location>
        <begin position="489"/>
        <end position="506"/>
    </location>
</feature>
<dbReference type="EMBL" id="JBJQND010000008">
    <property type="protein sequence ID" value="KAL3868733.1"/>
    <property type="molecule type" value="Genomic_DNA"/>
</dbReference>
<accession>A0ABD3W7B8</accession>
<dbReference type="GO" id="GO:0008270">
    <property type="term" value="F:zinc ion binding"/>
    <property type="evidence" value="ECO:0007669"/>
    <property type="project" value="UniProtKB-KW"/>
</dbReference>
<dbReference type="AlphaFoldDB" id="A0ABD3W7B8"/>
<keyword evidence="1" id="KW-0862">Zinc</keyword>
<organism evidence="4 5">
    <name type="scientific">Sinanodonta woodiana</name>
    <name type="common">Chinese pond mussel</name>
    <name type="synonym">Anodonta woodiana</name>
    <dbReference type="NCBI Taxonomy" id="1069815"/>
    <lineage>
        <taxon>Eukaryota</taxon>
        <taxon>Metazoa</taxon>
        <taxon>Spiralia</taxon>
        <taxon>Lophotrochozoa</taxon>
        <taxon>Mollusca</taxon>
        <taxon>Bivalvia</taxon>
        <taxon>Autobranchia</taxon>
        <taxon>Heteroconchia</taxon>
        <taxon>Palaeoheterodonta</taxon>
        <taxon>Unionida</taxon>
        <taxon>Unionoidea</taxon>
        <taxon>Unionidae</taxon>
        <taxon>Unioninae</taxon>
        <taxon>Sinanodonta</taxon>
    </lineage>
</organism>
<feature type="region of interest" description="Disordered" evidence="2">
    <location>
        <begin position="542"/>
        <end position="577"/>
    </location>
</feature>
<dbReference type="SMART" id="SM00355">
    <property type="entry name" value="ZnF_C2H2"/>
    <property type="match status" value="4"/>
</dbReference>
<dbReference type="InterPro" id="IPR058949">
    <property type="entry name" value="Zf-C2H2_ZNF451_1st"/>
</dbReference>
<sequence>MFTPLYNYISSNTVAGTFAKQEKKNELGTMATSDGEDISVKSVSDTSISDSVIIIDDSLTEDPQWSLNVSLEERQALVPIPKYPLLESIGARFSQNRQEQAERIIANKIKREVELAHSQYLKRNVASPAEVAAARPIVKAWADKNDVVGKLQRRQINVRRRISSVPPHSDFVNVKSETGCNAHQIRVYNKSTVQVQSINERTRDTNLQSDFVNLTQELAISENKKLVCSVLNCGAQFNSWSRLSNHENRFAHSPCNPLIKIEDLKLPVDPLCYMCAACDVEFMEKDRCLQHISEMDHLPFYPPIAVGAYMCPQCFLLFISFRDCYNHFESSGHESISYAFSEDACSGDIMPVPVAMEMAQDFCERCQSVDFFVQCLECELPITSPKALRDHKEETNGQHLSAALTDSSLMEVFAMYLKPSSCLDCKSLCSEEDQKNNTHRCPNGRSGKIVKNDCKSFTEFVKCCGLTLMKSTGKSDKVLDSDSFKGKWQTETSATSSKNIPSNGNANRRKRKQSDSPDAHVKKRLREYGFDLMPHNHDEHIANKNDQKKYGGNTPQEIGGGLVGESPATKRVPPPDPEKLKTMKNIIFLDLDNWPSFFKKLHQCLPDKTFVWGFFGGTNEWKIPLNSAFFNIQQSRGLFYLNDRCGKTKNAADVAILYVVGQMDVLLPKHVPFTVISGDKGFKELEIQMTKRNLAIIDPHTAQKESPEMIFAMVNSVLDR</sequence>
<evidence type="ECO:0000313" key="4">
    <source>
        <dbReference type="EMBL" id="KAL3868733.1"/>
    </source>
</evidence>
<reference evidence="4 5" key="1">
    <citation type="submission" date="2024-11" db="EMBL/GenBank/DDBJ databases">
        <title>Chromosome-level genome assembly of the freshwater bivalve Anodonta woodiana.</title>
        <authorList>
            <person name="Chen X."/>
        </authorList>
    </citation>
    <scope>NUCLEOTIDE SEQUENCE [LARGE SCALE GENOMIC DNA]</scope>
    <source>
        <strain evidence="4">MN2024</strain>
        <tissue evidence="4">Gills</tissue>
    </source>
</reference>
<evidence type="ECO:0000313" key="5">
    <source>
        <dbReference type="Proteomes" id="UP001634394"/>
    </source>
</evidence>
<evidence type="ECO:0000259" key="3">
    <source>
        <dbReference type="PROSITE" id="PS50157"/>
    </source>
</evidence>
<dbReference type="PROSITE" id="PS00028">
    <property type="entry name" value="ZINC_FINGER_C2H2_1"/>
    <property type="match status" value="2"/>
</dbReference>
<dbReference type="Pfam" id="PF23101">
    <property type="entry name" value="Zf-C2H2_ZNF451_1st"/>
    <property type="match status" value="1"/>
</dbReference>
<evidence type="ECO:0000256" key="1">
    <source>
        <dbReference type="PROSITE-ProRule" id="PRU00042"/>
    </source>
</evidence>
<feature type="compositionally biased region" description="Basic and acidic residues" evidence="2">
    <location>
        <begin position="475"/>
        <end position="485"/>
    </location>
</feature>
<comment type="caution">
    <text evidence="4">The sequence shown here is derived from an EMBL/GenBank/DDBJ whole genome shotgun (WGS) entry which is preliminary data.</text>
</comment>
<proteinExistence type="predicted"/>
<keyword evidence="5" id="KW-1185">Reference proteome</keyword>
<dbReference type="Proteomes" id="UP001634394">
    <property type="component" value="Unassembled WGS sequence"/>
</dbReference>
<dbReference type="InterPro" id="IPR041192">
    <property type="entry name" value="PIN_11"/>
</dbReference>
<dbReference type="PROSITE" id="PS50157">
    <property type="entry name" value="ZINC_FINGER_C2H2_2"/>
    <property type="match status" value="1"/>
</dbReference>
<keyword evidence="1" id="KW-0479">Metal-binding</keyword>
<name>A0ABD3W7B8_SINWO</name>
<feature type="domain" description="C2H2-type" evidence="3">
    <location>
        <begin position="226"/>
        <end position="257"/>
    </location>
</feature>
<protein>
    <recommendedName>
        <fullName evidence="3">C2H2-type domain-containing protein</fullName>
    </recommendedName>
</protein>
<evidence type="ECO:0000256" key="2">
    <source>
        <dbReference type="SAM" id="MobiDB-lite"/>
    </source>
</evidence>